<gene>
    <name evidence="8" type="ORF">E4K67_11180</name>
</gene>
<dbReference type="RefSeq" id="WP_135546588.1">
    <property type="nucleotide sequence ID" value="NZ_SPQQ01000003.1"/>
</dbReference>
<dbReference type="Proteomes" id="UP000298460">
    <property type="component" value="Unassembled WGS sequence"/>
</dbReference>
<dbReference type="Gene3D" id="1.10.12.10">
    <property type="entry name" value="Lyase 2-enoyl-coa Hydratase, Chain A, domain 2"/>
    <property type="match status" value="1"/>
</dbReference>
<comment type="pathway">
    <text evidence="1">Lipid metabolism; butanoate metabolism.</text>
</comment>
<dbReference type="InterPro" id="IPR001753">
    <property type="entry name" value="Enoyl-CoA_hydra/iso"/>
</dbReference>
<dbReference type="GO" id="GO:0006635">
    <property type="term" value="P:fatty acid beta-oxidation"/>
    <property type="evidence" value="ECO:0007669"/>
    <property type="project" value="TreeGrafter"/>
</dbReference>
<proteinExistence type="inferred from homology"/>
<evidence type="ECO:0000256" key="4">
    <source>
        <dbReference type="ARBA" id="ARBA00023239"/>
    </source>
</evidence>
<dbReference type="PROSITE" id="PS00166">
    <property type="entry name" value="ENOYL_COA_HYDRATASE"/>
    <property type="match status" value="1"/>
</dbReference>
<protein>
    <recommendedName>
        <fullName evidence="6">short-chain-enoyl-CoA hydratase</fullName>
        <ecNumber evidence="6">4.2.1.150</ecNumber>
    </recommendedName>
</protein>
<dbReference type="InterPro" id="IPR029045">
    <property type="entry name" value="ClpP/crotonase-like_dom_sf"/>
</dbReference>
<evidence type="ECO:0000256" key="5">
    <source>
        <dbReference type="ARBA" id="ARBA00050624"/>
    </source>
</evidence>
<sequence length="260" mass="28006">MPENKVVELTVAEGVGVITINNPPVNALTLDVREQLRQVLQEVEGSNEIRALVITGAGSKCFVAGADIKDFPRQMENGPRENATIYKEMFTYLEEAPMPIIAALNGLALGGGCELVLACDLRIADELVKIGLPEVTLGLIPGLGGTQRLARLVGQTKAKELLFTGTIISAEEALRIGLVNQVVPQGTALEEALKLARKLAKGAGVAMAYAKHLVNAGSELPLQEALEMEMQHVEKIFDTEDLQEGLEAFINKRPAVFKNR</sequence>
<dbReference type="InterPro" id="IPR018376">
    <property type="entry name" value="Enoyl-CoA_hyd/isom_CS"/>
</dbReference>
<dbReference type="OrthoDB" id="9775794at2"/>
<dbReference type="InterPro" id="IPR014748">
    <property type="entry name" value="Enoyl-CoA_hydra_C"/>
</dbReference>
<evidence type="ECO:0000256" key="7">
    <source>
        <dbReference type="RuleBase" id="RU003707"/>
    </source>
</evidence>
<keyword evidence="9" id="KW-1185">Reference proteome</keyword>
<dbReference type="EMBL" id="SPQQ01000003">
    <property type="protein sequence ID" value="TGE38487.1"/>
    <property type="molecule type" value="Genomic_DNA"/>
</dbReference>
<dbReference type="Gene3D" id="3.90.226.10">
    <property type="entry name" value="2-enoyl-CoA Hydratase, Chain A, domain 1"/>
    <property type="match status" value="1"/>
</dbReference>
<reference evidence="8 9" key="1">
    <citation type="submission" date="2019-03" db="EMBL/GenBank/DDBJ databases">
        <title>Draft Genome Sequence of Desulfosporosinus fructosivorans Strain 63.6F, Isolated from Marine Sediment in the Baltic Sea.</title>
        <authorList>
            <person name="Hausmann B."/>
            <person name="Vandieken V."/>
            <person name="Pjevac P."/>
            <person name="Schreck K."/>
            <person name="Herbold C.W."/>
            <person name="Loy A."/>
        </authorList>
    </citation>
    <scope>NUCLEOTIDE SEQUENCE [LARGE SCALE GENOMIC DNA]</scope>
    <source>
        <strain evidence="8 9">63.6F</strain>
    </source>
</reference>
<evidence type="ECO:0000313" key="8">
    <source>
        <dbReference type="EMBL" id="TGE38487.1"/>
    </source>
</evidence>
<accession>A0A4Z0R8X7</accession>
<evidence type="ECO:0000256" key="3">
    <source>
        <dbReference type="ARBA" id="ARBA00011881"/>
    </source>
</evidence>
<dbReference type="GO" id="GO:0018812">
    <property type="term" value="F:3-hydroxyacyl-CoA dehydratase activity"/>
    <property type="evidence" value="ECO:0007669"/>
    <property type="project" value="UniProtKB-EC"/>
</dbReference>
<dbReference type="FunFam" id="1.10.12.10:FF:000001">
    <property type="entry name" value="Probable enoyl-CoA hydratase, mitochondrial"/>
    <property type="match status" value="1"/>
</dbReference>
<evidence type="ECO:0000256" key="6">
    <source>
        <dbReference type="ARBA" id="ARBA00067035"/>
    </source>
</evidence>
<evidence type="ECO:0000256" key="1">
    <source>
        <dbReference type="ARBA" id="ARBA00005086"/>
    </source>
</evidence>
<comment type="subunit">
    <text evidence="3">Homotetramer.</text>
</comment>
<comment type="catalytic activity">
    <reaction evidence="5">
        <text>a short-chain (3S)-3-hydroxyacyl-CoA = a short-chain (2E)-enoyl-CoA + H2O</text>
        <dbReference type="Rhea" id="RHEA:52664"/>
        <dbReference type="ChEBI" id="CHEBI:15377"/>
        <dbReference type="ChEBI" id="CHEBI:87488"/>
        <dbReference type="ChEBI" id="CHEBI:136760"/>
        <dbReference type="EC" id="4.2.1.150"/>
    </reaction>
</comment>
<evidence type="ECO:0000256" key="2">
    <source>
        <dbReference type="ARBA" id="ARBA00005254"/>
    </source>
</evidence>
<dbReference type="AlphaFoldDB" id="A0A4Z0R8X7"/>
<dbReference type="PANTHER" id="PTHR11941">
    <property type="entry name" value="ENOYL-COA HYDRATASE-RELATED"/>
    <property type="match status" value="1"/>
</dbReference>
<dbReference type="EC" id="4.2.1.150" evidence="6"/>
<dbReference type="Pfam" id="PF00378">
    <property type="entry name" value="ECH_1"/>
    <property type="match status" value="1"/>
</dbReference>
<dbReference type="PANTHER" id="PTHR11941:SF54">
    <property type="entry name" value="ENOYL-COA HYDRATASE, MITOCHONDRIAL"/>
    <property type="match status" value="1"/>
</dbReference>
<keyword evidence="4" id="KW-0456">Lyase</keyword>
<name>A0A4Z0R8X7_9FIRM</name>
<comment type="similarity">
    <text evidence="2 7">Belongs to the enoyl-CoA hydratase/isomerase family.</text>
</comment>
<dbReference type="FunFam" id="3.90.226.10:FF:000009">
    <property type="entry name" value="Carnitinyl-CoA dehydratase"/>
    <property type="match status" value="1"/>
</dbReference>
<comment type="caution">
    <text evidence="8">The sequence shown here is derived from an EMBL/GenBank/DDBJ whole genome shotgun (WGS) entry which is preliminary data.</text>
</comment>
<organism evidence="8 9">
    <name type="scientific">Desulfosporosinus fructosivorans</name>
    <dbReference type="NCBI Taxonomy" id="2018669"/>
    <lineage>
        <taxon>Bacteria</taxon>
        <taxon>Bacillati</taxon>
        <taxon>Bacillota</taxon>
        <taxon>Clostridia</taxon>
        <taxon>Eubacteriales</taxon>
        <taxon>Desulfitobacteriaceae</taxon>
        <taxon>Desulfosporosinus</taxon>
    </lineage>
</organism>
<evidence type="ECO:0000313" key="9">
    <source>
        <dbReference type="Proteomes" id="UP000298460"/>
    </source>
</evidence>
<dbReference type="SUPFAM" id="SSF52096">
    <property type="entry name" value="ClpP/crotonase"/>
    <property type="match status" value="1"/>
</dbReference>
<dbReference type="CDD" id="cd06558">
    <property type="entry name" value="crotonase-like"/>
    <property type="match status" value="1"/>
</dbReference>